<name>A0AAD9GBG0_BABDI</name>
<gene>
    <name evidence="1" type="ORF">X943_001778</name>
</gene>
<dbReference type="Proteomes" id="UP001195914">
    <property type="component" value="Unassembled WGS sequence"/>
</dbReference>
<keyword evidence="2" id="KW-1185">Reference proteome</keyword>
<sequence length="332" mass="35763">HGMDGLIIPIKTILNASKNIPRPSRPVCRRPTLRFSSCSSMCSTECSGIGGGSWNSSRVKGSGENLYQWLIGGSDDFIARGFLQGELHGSNNGQKVATELEKAVSLKPDGYTGSLQNVLCGFMFVCSWDDALTGHACLFLSTFCSKVSQGSERFLKEPYKDHSEAFKDVCRGLKTSLDPFINGSSGLSAVCHDNTNLFKDLWDNDKFLTYCDWLKVKLSDIVDSLEKMSSDCPDWNLSTIPHGFSAGPFKYGFVFKDVWGDSSSKSKLQDCISKLTESDSGSLEEFKNFLFNPSTPSSTGATAGGVVTGLLGTGGLGAGAAYATNAFGFQNL</sequence>
<dbReference type="EMBL" id="JAHBMH010000055">
    <property type="protein sequence ID" value="KAK1935296.1"/>
    <property type="molecule type" value="Genomic_DNA"/>
</dbReference>
<accession>A0AAD9GBG0</accession>
<reference evidence="1" key="1">
    <citation type="journal article" date="2014" name="Nucleic Acids Res.">
        <title>The evolutionary dynamics of variant antigen genes in Babesia reveal a history of genomic innovation underlying host-parasite interaction.</title>
        <authorList>
            <person name="Jackson A.P."/>
            <person name="Otto T.D."/>
            <person name="Darby A."/>
            <person name="Ramaprasad A."/>
            <person name="Xia D."/>
            <person name="Echaide I.E."/>
            <person name="Farber M."/>
            <person name="Gahlot S."/>
            <person name="Gamble J."/>
            <person name="Gupta D."/>
            <person name="Gupta Y."/>
            <person name="Jackson L."/>
            <person name="Malandrin L."/>
            <person name="Malas T.B."/>
            <person name="Moussa E."/>
            <person name="Nair M."/>
            <person name="Reid A.J."/>
            <person name="Sanders M."/>
            <person name="Sharma J."/>
            <person name="Tracey A."/>
            <person name="Quail M.A."/>
            <person name="Weir W."/>
            <person name="Wastling J.M."/>
            <person name="Hall N."/>
            <person name="Willadsen P."/>
            <person name="Lingelbach K."/>
            <person name="Shiels B."/>
            <person name="Tait A."/>
            <person name="Berriman M."/>
            <person name="Allred D.R."/>
            <person name="Pain A."/>
        </authorList>
    </citation>
    <scope>NUCLEOTIDE SEQUENCE</scope>
    <source>
        <strain evidence="1">1802A</strain>
    </source>
</reference>
<proteinExistence type="predicted"/>
<organism evidence="1 2">
    <name type="scientific">Babesia divergens</name>
    <dbReference type="NCBI Taxonomy" id="32595"/>
    <lineage>
        <taxon>Eukaryota</taxon>
        <taxon>Sar</taxon>
        <taxon>Alveolata</taxon>
        <taxon>Apicomplexa</taxon>
        <taxon>Aconoidasida</taxon>
        <taxon>Piroplasmida</taxon>
        <taxon>Babesiidae</taxon>
        <taxon>Babesia</taxon>
    </lineage>
</organism>
<dbReference type="AlphaFoldDB" id="A0AAD9GBG0"/>
<evidence type="ECO:0000313" key="1">
    <source>
        <dbReference type="EMBL" id="KAK1935296.1"/>
    </source>
</evidence>
<feature type="non-terminal residue" evidence="1">
    <location>
        <position position="332"/>
    </location>
</feature>
<protein>
    <submittedName>
        <fullName evidence="1">Uncharacterized protein</fullName>
    </submittedName>
</protein>
<feature type="non-terminal residue" evidence="1">
    <location>
        <position position="1"/>
    </location>
</feature>
<reference evidence="1" key="2">
    <citation type="submission" date="2021-05" db="EMBL/GenBank/DDBJ databases">
        <authorList>
            <person name="Pain A."/>
        </authorList>
    </citation>
    <scope>NUCLEOTIDE SEQUENCE</scope>
    <source>
        <strain evidence="1">1802A</strain>
    </source>
</reference>
<comment type="caution">
    <text evidence="1">The sequence shown here is derived from an EMBL/GenBank/DDBJ whole genome shotgun (WGS) entry which is preliminary data.</text>
</comment>
<evidence type="ECO:0000313" key="2">
    <source>
        <dbReference type="Proteomes" id="UP001195914"/>
    </source>
</evidence>